<sequence>MSVKIRLHLMGTKKRPFYRIVVADSRARRDGRFIEEVGYYNPITKPAEIKLNDDQIFNWLMKGAQPTNTVRNFLSDAGLMKKLHEAKLAAKKENKK</sequence>
<dbReference type="AlphaFoldDB" id="A0A483BM22"/>
<dbReference type="InterPro" id="IPR023803">
    <property type="entry name" value="Ribosomal_bS16_dom_sf"/>
</dbReference>
<keyword evidence="1" id="KW-0687">Ribonucleoprotein</keyword>
<comment type="similarity">
    <text evidence="1">Belongs to the bacterial ribosomal protein bS16 family.</text>
</comment>
<dbReference type="GO" id="GO:0005737">
    <property type="term" value="C:cytoplasm"/>
    <property type="evidence" value="ECO:0007669"/>
    <property type="project" value="UniProtKB-ARBA"/>
</dbReference>
<dbReference type="PANTHER" id="PTHR12919:SF20">
    <property type="entry name" value="SMALL RIBOSOMAL SUBUNIT PROTEIN BS16M"/>
    <property type="match status" value="1"/>
</dbReference>
<dbReference type="InterPro" id="IPR000307">
    <property type="entry name" value="Ribosomal_bS16"/>
</dbReference>
<dbReference type="RefSeq" id="WP_071419785.1">
    <property type="nucleotide sequence ID" value="NZ_MLLI01000094.1"/>
</dbReference>
<evidence type="ECO:0000313" key="3">
    <source>
        <dbReference type="Proteomes" id="UP001281024"/>
    </source>
</evidence>
<accession>A0A483BM22</accession>
<dbReference type="HAMAP" id="MF_00385">
    <property type="entry name" value="Ribosomal_bS16"/>
    <property type="match status" value="1"/>
</dbReference>
<keyword evidence="1 2" id="KW-0689">Ribosomal protein</keyword>
<dbReference type="Gene3D" id="3.30.1320.10">
    <property type="match status" value="1"/>
</dbReference>
<dbReference type="NCBIfam" id="TIGR00002">
    <property type="entry name" value="S16"/>
    <property type="match status" value="1"/>
</dbReference>
<proteinExistence type="inferred from homology"/>
<dbReference type="Pfam" id="PF00886">
    <property type="entry name" value="Ribosomal_S16"/>
    <property type="match status" value="1"/>
</dbReference>
<organism evidence="2 3">
    <name type="scientific">Oenococcus oeni</name>
    <name type="common">Leuconostoc oenos</name>
    <dbReference type="NCBI Taxonomy" id="1247"/>
    <lineage>
        <taxon>Bacteria</taxon>
        <taxon>Bacillati</taxon>
        <taxon>Bacillota</taxon>
        <taxon>Bacilli</taxon>
        <taxon>Lactobacillales</taxon>
        <taxon>Lactobacillaceae</taxon>
        <taxon>Oenococcus</taxon>
    </lineage>
</organism>
<reference evidence="2" key="1">
    <citation type="submission" date="2019-10" db="EMBL/GenBank/DDBJ databases">
        <title>Malate fermentation in French cider.</title>
        <authorList>
            <person name="Cousin F.J."/>
            <person name="Medina Fernandez S."/>
            <person name="Misery B."/>
            <person name="Laplace J.-M."/>
            <person name="Cretenet M."/>
        </authorList>
    </citation>
    <scope>NUCLEOTIDE SEQUENCE</scope>
    <source>
        <strain evidence="2">UCMA15129</strain>
    </source>
</reference>
<evidence type="ECO:0000256" key="1">
    <source>
        <dbReference type="HAMAP-Rule" id="MF_00385"/>
    </source>
</evidence>
<dbReference type="Proteomes" id="UP001281024">
    <property type="component" value="Unassembled WGS sequence"/>
</dbReference>
<evidence type="ECO:0000313" key="2">
    <source>
        <dbReference type="EMBL" id="MDV7715832.1"/>
    </source>
</evidence>
<dbReference type="GO" id="GO:0015935">
    <property type="term" value="C:small ribosomal subunit"/>
    <property type="evidence" value="ECO:0007669"/>
    <property type="project" value="TreeGrafter"/>
</dbReference>
<dbReference type="GO" id="GO:0006412">
    <property type="term" value="P:translation"/>
    <property type="evidence" value="ECO:0007669"/>
    <property type="project" value="UniProtKB-UniRule"/>
</dbReference>
<dbReference type="GO" id="GO:0003735">
    <property type="term" value="F:structural constituent of ribosome"/>
    <property type="evidence" value="ECO:0007669"/>
    <property type="project" value="InterPro"/>
</dbReference>
<name>A0A483BM22_OENOE</name>
<protein>
    <recommendedName>
        <fullName evidence="1">Small ribosomal subunit protein bS16</fullName>
    </recommendedName>
</protein>
<comment type="caution">
    <text evidence="2">The sequence shown here is derived from an EMBL/GenBank/DDBJ whole genome shotgun (WGS) entry which is preliminary data.</text>
</comment>
<gene>
    <name evidence="1 2" type="primary">rpsP</name>
    <name evidence="2" type="ORF">GA838_08850</name>
</gene>
<dbReference type="SUPFAM" id="SSF54565">
    <property type="entry name" value="Ribosomal protein S16"/>
    <property type="match status" value="1"/>
</dbReference>
<dbReference type="EMBL" id="WERV01000007">
    <property type="protein sequence ID" value="MDV7715832.1"/>
    <property type="molecule type" value="Genomic_DNA"/>
</dbReference>
<dbReference type="PANTHER" id="PTHR12919">
    <property type="entry name" value="30S RIBOSOMAL PROTEIN S16"/>
    <property type="match status" value="1"/>
</dbReference>